<evidence type="ECO:0000256" key="2">
    <source>
        <dbReference type="ARBA" id="ARBA00005695"/>
    </source>
</evidence>
<proteinExistence type="inferred from homology"/>
<name>A0A559TKK1_9HYPH</name>
<dbReference type="GO" id="GO:0030288">
    <property type="term" value="C:outer membrane-bounded periplasmic space"/>
    <property type="evidence" value="ECO:0007669"/>
    <property type="project" value="UniProtKB-ARBA"/>
</dbReference>
<comment type="similarity">
    <text evidence="2">Belongs to the bacterial solute-binding protein 5 family.</text>
</comment>
<dbReference type="PANTHER" id="PTHR30290">
    <property type="entry name" value="PERIPLASMIC BINDING COMPONENT OF ABC TRANSPORTER"/>
    <property type="match status" value="1"/>
</dbReference>
<evidence type="ECO:0000259" key="4">
    <source>
        <dbReference type="Pfam" id="PF00496"/>
    </source>
</evidence>
<dbReference type="GO" id="GO:0043190">
    <property type="term" value="C:ATP-binding cassette (ABC) transporter complex"/>
    <property type="evidence" value="ECO:0007669"/>
    <property type="project" value="InterPro"/>
</dbReference>
<comment type="caution">
    <text evidence="5">The sequence shown here is derived from an EMBL/GenBank/DDBJ whole genome shotgun (WGS) entry which is preliminary data.</text>
</comment>
<dbReference type="CDD" id="cd08502">
    <property type="entry name" value="PBP2_NikA_DppA_OppA_like_16"/>
    <property type="match status" value="1"/>
</dbReference>
<dbReference type="Gene3D" id="3.90.76.10">
    <property type="entry name" value="Dipeptide-binding Protein, Domain 1"/>
    <property type="match status" value="1"/>
</dbReference>
<reference evidence="5 6" key="1">
    <citation type="submission" date="2019-06" db="EMBL/GenBank/DDBJ databases">
        <title>Pac Bio to generate improved reference genome sequences for organisms with transposon mutant libraries (support for FEBA project).</title>
        <authorList>
            <person name="Blow M."/>
        </authorList>
    </citation>
    <scope>NUCLEOTIDE SEQUENCE [LARGE SCALE GENOMIC DNA]</scope>
    <source>
        <strain evidence="5 6">USDA 1844</strain>
    </source>
</reference>
<dbReference type="Pfam" id="PF00496">
    <property type="entry name" value="SBP_bac_5"/>
    <property type="match status" value="1"/>
</dbReference>
<evidence type="ECO:0000313" key="6">
    <source>
        <dbReference type="Proteomes" id="UP000319824"/>
    </source>
</evidence>
<evidence type="ECO:0000313" key="5">
    <source>
        <dbReference type="EMBL" id="TVZ75097.1"/>
    </source>
</evidence>
<gene>
    <name evidence="5" type="ORF">BCL32_0497</name>
</gene>
<accession>A0A559TKK1</accession>
<evidence type="ECO:0000256" key="3">
    <source>
        <dbReference type="ARBA" id="ARBA00022729"/>
    </source>
</evidence>
<dbReference type="GO" id="GO:1904680">
    <property type="term" value="F:peptide transmembrane transporter activity"/>
    <property type="evidence" value="ECO:0007669"/>
    <property type="project" value="TreeGrafter"/>
</dbReference>
<dbReference type="EMBL" id="VISO01000001">
    <property type="protein sequence ID" value="TVZ75097.1"/>
    <property type="molecule type" value="Genomic_DNA"/>
</dbReference>
<organism evidence="5 6">
    <name type="scientific">Rhizobium mongolense USDA 1844</name>
    <dbReference type="NCBI Taxonomy" id="1079460"/>
    <lineage>
        <taxon>Bacteria</taxon>
        <taxon>Pseudomonadati</taxon>
        <taxon>Pseudomonadota</taxon>
        <taxon>Alphaproteobacteria</taxon>
        <taxon>Hyphomicrobiales</taxon>
        <taxon>Rhizobiaceae</taxon>
        <taxon>Rhizobium/Agrobacterium group</taxon>
        <taxon>Rhizobium</taxon>
    </lineage>
</organism>
<dbReference type="SUPFAM" id="SSF53850">
    <property type="entry name" value="Periplasmic binding protein-like II"/>
    <property type="match status" value="1"/>
</dbReference>
<dbReference type="Gene3D" id="3.40.190.10">
    <property type="entry name" value="Periplasmic binding protein-like II"/>
    <property type="match status" value="1"/>
</dbReference>
<dbReference type="PIRSF" id="PIRSF002741">
    <property type="entry name" value="MppA"/>
    <property type="match status" value="1"/>
</dbReference>
<dbReference type="GO" id="GO:0015833">
    <property type="term" value="P:peptide transport"/>
    <property type="evidence" value="ECO:0007669"/>
    <property type="project" value="TreeGrafter"/>
</dbReference>
<evidence type="ECO:0000256" key="1">
    <source>
        <dbReference type="ARBA" id="ARBA00004418"/>
    </source>
</evidence>
<protein>
    <submittedName>
        <fullName evidence="5">Peptide/nickel transport system substrate-binding protein</fullName>
    </submittedName>
</protein>
<dbReference type="InterPro" id="IPR006311">
    <property type="entry name" value="TAT_signal"/>
</dbReference>
<sequence length="553" mass="61720">MTKRLFTTQQQSQGGRNMTISRRDLIKTTIAAGAVLSIPSEMRAQTSLVDVRTIRMRQSTDLQVFDPIWTTSTPTAHYGAAIYDQLFALDSNFMPQPQMVGNWAISDDKRTYTFQLRDGLQWHDDTPVTASDCVASIRRWAEVSPAGQLIMARTTDISAKDKNTFTIVLKEPLSLLPSLLAEVSPPILYIMREQDASRPASEKVTSHIGSGPFKYNEALAKPGASYVYDKNEKYIPRQEPPDGLAGAKVVKVDRVVWDIISDDQTALAALQTGEVDYLDRAPVDLLPVIGSDPNLVLQVLDKAGANFILRMNFLQKPFDNVKVRRAMLHLVDQEAFLSVMHPDAEHTRVVTSIFGNETPYTNDANTGWYRKGGDPEKAKQLLKEAGYAGEKIVIMSPTDWPPYSNGSQLLVAELHKIGVNAELAVMTWAELATRRANKGPIEDGGWSIFITDFPDYVHGNPLSASDLAANGDQAWYGWPKNDEYEALRAKWPDVETLEERRELARKMQSLWWDFVGDVRLGQFISPAAHRKSLTGLIGMPQIVPMWNVQKTSA</sequence>
<dbReference type="Proteomes" id="UP000319824">
    <property type="component" value="Unassembled WGS sequence"/>
</dbReference>
<dbReference type="InterPro" id="IPR039424">
    <property type="entry name" value="SBP_5"/>
</dbReference>
<dbReference type="InterPro" id="IPR000914">
    <property type="entry name" value="SBP_5_dom"/>
</dbReference>
<comment type="subcellular location">
    <subcellularLocation>
        <location evidence="1">Periplasm</location>
    </subcellularLocation>
</comment>
<dbReference type="InterPro" id="IPR030678">
    <property type="entry name" value="Peptide/Ni-bd"/>
</dbReference>
<dbReference type="PROSITE" id="PS51318">
    <property type="entry name" value="TAT"/>
    <property type="match status" value="1"/>
</dbReference>
<dbReference type="Gene3D" id="3.10.105.10">
    <property type="entry name" value="Dipeptide-binding Protein, Domain 3"/>
    <property type="match status" value="1"/>
</dbReference>
<dbReference type="AlphaFoldDB" id="A0A559TKK1"/>
<feature type="domain" description="Solute-binding protein family 5" evidence="4">
    <location>
        <begin position="95"/>
        <end position="457"/>
    </location>
</feature>
<keyword evidence="3" id="KW-0732">Signal</keyword>
<dbReference type="PANTHER" id="PTHR30290:SF38">
    <property type="entry name" value="D,D-DIPEPTIDE-BINDING PERIPLASMIC PROTEIN DDPA-RELATED"/>
    <property type="match status" value="1"/>
</dbReference>